<protein>
    <submittedName>
        <fullName evidence="1">DNA-binding NarL/FixJ family response regulator</fullName>
    </submittedName>
</protein>
<name>A0A7W9DNV5_9ACTN</name>
<keyword evidence="2" id="KW-1185">Reference proteome</keyword>
<reference evidence="1 2" key="1">
    <citation type="submission" date="2020-08" db="EMBL/GenBank/DDBJ databases">
        <title>Sequencing the genomes of 1000 actinobacteria strains.</title>
        <authorList>
            <person name="Klenk H.-P."/>
        </authorList>
    </citation>
    <scope>NUCLEOTIDE SEQUENCE [LARGE SCALE GENOMIC DNA]</scope>
    <source>
        <strain evidence="1 2">DSM 45790</strain>
    </source>
</reference>
<sequence length="38" mass="4079">MTIHVVIADDQASERQALRVTLDGWPDVKVIGEGGMAV</sequence>
<dbReference type="RefSeq" id="WP_184609179.1">
    <property type="nucleotide sequence ID" value="NZ_BOOS01000023.1"/>
</dbReference>
<proteinExistence type="predicted"/>
<comment type="caution">
    <text evidence="1">The sequence shown here is derived from an EMBL/GenBank/DDBJ whole genome shotgun (WGS) entry which is preliminary data.</text>
</comment>
<gene>
    <name evidence="1" type="ORF">BJ981_001446</name>
</gene>
<dbReference type="AlphaFoldDB" id="A0A7W9DNV5"/>
<evidence type="ECO:0000313" key="1">
    <source>
        <dbReference type="EMBL" id="MBB5625747.1"/>
    </source>
</evidence>
<dbReference type="Proteomes" id="UP000588112">
    <property type="component" value="Unassembled WGS sequence"/>
</dbReference>
<organism evidence="1 2">
    <name type="scientific">Sphaerisporangium krabiense</name>
    <dbReference type="NCBI Taxonomy" id="763782"/>
    <lineage>
        <taxon>Bacteria</taxon>
        <taxon>Bacillati</taxon>
        <taxon>Actinomycetota</taxon>
        <taxon>Actinomycetes</taxon>
        <taxon>Streptosporangiales</taxon>
        <taxon>Streptosporangiaceae</taxon>
        <taxon>Sphaerisporangium</taxon>
    </lineage>
</organism>
<dbReference type="GO" id="GO:0003677">
    <property type="term" value="F:DNA binding"/>
    <property type="evidence" value="ECO:0007669"/>
    <property type="project" value="UniProtKB-KW"/>
</dbReference>
<evidence type="ECO:0000313" key="2">
    <source>
        <dbReference type="Proteomes" id="UP000588112"/>
    </source>
</evidence>
<keyword evidence="1" id="KW-0238">DNA-binding</keyword>
<dbReference type="EMBL" id="JACHBR010000001">
    <property type="protein sequence ID" value="MBB5625747.1"/>
    <property type="molecule type" value="Genomic_DNA"/>
</dbReference>
<accession>A0A7W9DNV5</accession>